<dbReference type="EMBL" id="NBII01000001">
    <property type="protein sequence ID" value="PAV24128.1"/>
    <property type="molecule type" value="Genomic_DNA"/>
</dbReference>
<evidence type="ECO:0000313" key="1">
    <source>
        <dbReference type="EMBL" id="PAV24128.1"/>
    </source>
</evidence>
<accession>A0A286UX41</accession>
<dbReference type="InParanoid" id="A0A286UX41"/>
<dbReference type="AlphaFoldDB" id="A0A286UX41"/>
<gene>
    <name evidence="1" type="ORF">PNOK_0119600</name>
</gene>
<comment type="caution">
    <text evidence="1">The sequence shown here is derived from an EMBL/GenBank/DDBJ whole genome shotgun (WGS) entry which is preliminary data.</text>
</comment>
<dbReference type="OrthoDB" id="3259136at2759"/>
<reference evidence="1 2" key="1">
    <citation type="journal article" date="2017" name="Mol. Ecol.">
        <title>Comparative and population genomic landscape of Phellinus noxius: A hypervariable fungus causing root rot in trees.</title>
        <authorList>
            <person name="Chung C.L."/>
            <person name="Lee T.J."/>
            <person name="Akiba M."/>
            <person name="Lee H.H."/>
            <person name="Kuo T.H."/>
            <person name="Liu D."/>
            <person name="Ke H.M."/>
            <person name="Yokoi T."/>
            <person name="Roa M.B."/>
            <person name="Lu M.J."/>
            <person name="Chang Y.Y."/>
            <person name="Ann P.J."/>
            <person name="Tsai J.N."/>
            <person name="Chen C.Y."/>
            <person name="Tzean S.S."/>
            <person name="Ota Y."/>
            <person name="Hattori T."/>
            <person name="Sahashi N."/>
            <person name="Liou R.F."/>
            <person name="Kikuchi T."/>
            <person name="Tsai I.J."/>
        </authorList>
    </citation>
    <scope>NUCLEOTIDE SEQUENCE [LARGE SCALE GENOMIC DNA]</scope>
    <source>
        <strain evidence="1 2">FFPRI411160</strain>
    </source>
</reference>
<keyword evidence="2" id="KW-1185">Reference proteome</keyword>
<name>A0A286UX41_9AGAM</name>
<dbReference type="Proteomes" id="UP000217199">
    <property type="component" value="Unassembled WGS sequence"/>
</dbReference>
<organism evidence="1 2">
    <name type="scientific">Pyrrhoderma noxium</name>
    <dbReference type="NCBI Taxonomy" id="2282107"/>
    <lineage>
        <taxon>Eukaryota</taxon>
        <taxon>Fungi</taxon>
        <taxon>Dikarya</taxon>
        <taxon>Basidiomycota</taxon>
        <taxon>Agaricomycotina</taxon>
        <taxon>Agaricomycetes</taxon>
        <taxon>Hymenochaetales</taxon>
        <taxon>Hymenochaetaceae</taxon>
        <taxon>Pyrrhoderma</taxon>
    </lineage>
</organism>
<sequence>MLSKEHAAGSAVFPPITFSVLNLRAPHPSLESLPSELLFTIIQYASFLPPGEDRSKSPLPSHVKRREGLNFFESEHKSLDFRTLCALSLTSRTLSIHALTMLYRAVTISTSATAELFSRTVTSKLTSLPNPGSFVTRLILSPSDFDTSTFSMFRTKPESYPLRLQMRKIDYYVSAVKLLGMEGNESVSPIFPILPPSEPVKAVFNPPSLDSLRTLIVDSVVLQRYIGYSTQGASMNVMSSPTEDSPSLSFSSLNELIISTLLPDSSYLSPMSSSSLSRLFPLVSHLIITSHPGRRCSLKTTITLLGNLPNLTHIALVRRANSNEDNDMELVEDIQELMNDEKRKGILKQVVAGVVTDSDFAYWFEEQSRQKEKMPGVLESEIQAKEAYLSTTHLWTELDKLAQCTSLTGESISRKREEQPLLCVVPAREDGWARALRNGSEPTSVFENNVFGTFDGRRPTFDPSITLSLDISSILFLTLFLPSFHRPSTPYLSAYSFSRVRYTLDYYTLNAD</sequence>
<protein>
    <submittedName>
        <fullName evidence="1">Uncharacterized protein</fullName>
    </submittedName>
</protein>
<evidence type="ECO:0000313" key="2">
    <source>
        <dbReference type="Proteomes" id="UP000217199"/>
    </source>
</evidence>
<proteinExistence type="predicted"/>